<protein>
    <submittedName>
        <fullName evidence="2">Unannotated protein</fullName>
    </submittedName>
</protein>
<name>A0A6J7NGS8_9ZZZZ</name>
<accession>A0A6J7NGS8</accession>
<sequence length="85" mass="9216">MGGRCVRVAGEFLALVDFKGSGLVVKLPRERVAELVAQGVGRPFAPAGKVFREWVSIPEADPRQWRALLREGIAFVSKPSRGDPG</sequence>
<evidence type="ECO:0000313" key="1">
    <source>
        <dbReference type="EMBL" id="CAB4825878.1"/>
    </source>
</evidence>
<organism evidence="2">
    <name type="scientific">freshwater metagenome</name>
    <dbReference type="NCBI Taxonomy" id="449393"/>
    <lineage>
        <taxon>unclassified sequences</taxon>
        <taxon>metagenomes</taxon>
        <taxon>ecological metagenomes</taxon>
    </lineage>
</organism>
<proteinExistence type="predicted"/>
<gene>
    <name evidence="1" type="ORF">UFOPK3001_02462</name>
    <name evidence="2" type="ORF">UFOPK3954_01245</name>
</gene>
<dbReference type="AlphaFoldDB" id="A0A6J7NGS8"/>
<dbReference type="EMBL" id="CAFAAJ010000247">
    <property type="protein sequence ID" value="CAB4825878.1"/>
    <property type="molecule type" value="Genomic_DNA"/>
</dbReference>
<evidence type="ECO:0000313" key="2">
    <source>
        <dbReference type="EMBL" id="CAB4992346.1"/>
    </source>
</evidence>
<reference evidence="2" key="1">
    <citation type="submission" date="2020-05" db="EMBL/GenBank/DDBJ databases">
        <authorList>
            <person name="Chiriac C."/>
            <person name="Salcher M."/>
            <person name="Ghai R."/>
            <person name="Kavagutti S V."/>
        </authorList>
    </citation>
    <scope>NUCLEOTIDE SEQUENCE</scope>
</reference>
<dbReference type="EMBL" id="CAFBON010000120">
    <property type="protein sequence ID" value="CAB4992346.1"/>
    <property type="molecule type" value="Genomic_DNA"/>
</dbReference>